<gene>
    <name evidence="13" type="ORF">RUM44_001977</name>
</gene>
<evidence type="ECO:0000256" key="3">
    <source>
        <dbReference type="ARBA" id="ARBA00022701"/>
    </source>
</evidence>
<evidence type="ECO:0000256" key="4">
    <source>
        <dbReference type="ARBA" id="ARBA00022741"/>
    </source>
</evidence>
<keyword evidence="14" id="KW-1185">Reference proteome</keyword>
<evidence type="ECO:0000256" key="1">
    <source>
        <dbReference type="ARBA" id="ARBA00004245"/>
    </source>
</evidence>
<dbReference type="InterPro" id="IPR027417">
    <property type="entry name" value="P-loop_NTPase"/>
</dbReference>
<dbReference type="InterPro" id="IPR019821">
    <property type="entry name" value="Kinesin_motor_CS"/>
</dbReference>
<sequence>MLDKMAESVKVIVRTRPMNEREKNLHCKNVLLMDSEHCNCSIINPSDSSAPPKTFSFDSVYNIMATTEQIYSDIVYPLVEGVLEGYNSTVFAYGQTGCGKSYTMQGCLSPPSARGIIPRSFEHIFEAISVVENKKFLVVASYLEIYNEDIRDLLGSDCRKKLDLKENPQTGISVPGLSLHTVQSADDCEKLIEIGVKNRVTGASLMNSESSRSHSIFTIALEMMPNQCLNSGGIRKGKLNLVDLAGSERQAKTGCTGDRLKEATKINLSLMALGNVISALVDGKSKHIPYRDSKLTRLLQDSLGGNTKTLMIACLSPADDNYDETLSTLRYANRAKNIRNKPKINEDPKDAMLREYQEEIEKLKMMLKTNSLPQAPQQQVEVIQANKETEKLKNEYENEMLKIKEEYEREQKSKQKLEKDMDELRKHYEEQMEALKKKNEDNFVNVSQQQVIERLKQLQASMVGGERAGDKELKEKRLKKKKAAEKRLEALAAALSKVKDEDGVMLKVYDDIQEELKAKTETLRKSKQRIKGLEREISDLQSEFENERTDYLETIRRGQRQIQLYQQISDKMTAALKKECNYCNLEKIKQEAIWSDELECWKIPELSVSRTKLPPAGTQPENESLAWNENYKGFFPRVNHADAYLKNSGQTNNLWMTLVDKLQKQNGNYEKGNDDLGYGYWNNLSERLSSSSSSDGSAVRLEKNEIEDLAGTYFKPRRADELLNKAREDATRAFSTWRGKLSIPRSENEYVNRNKTKQFKSGDPLNHLTRIEEGPKSAVHGSLNSLNLYSNLRSHLGSDPGQRSHLNSSWNGVWETAKAWENEFEIKKPVRLEALPILESTKNTSNRFDKRGSNTLGLT</sequence>
<dbReference type="InterPro" id="IPR027640">
    <property type="entry name" value="Kinesin-like_fam"/>
</dbReference>
<dbReference type="Pfam" id="PF00225">
    <property type="entry name" value="Kinesin"/>
    <property type="match status" value="1"/>
</dbReference>
<evidence type="ECO:0000313" key="14">
    <source>
        <dbReference type="Proteomes" id="UP001359485"/>
    </source>
</evidence>
<keyword evidence="7 9" id="KW-0505">Motor protein</keyword>
<evidence type="ECO:0000259" key="12">
    <source>
        <dbReference type="PROSITE" id="PS50067"/>
    </source>
</evidence>
<accession>A0ABR1ALK6</accession>
<feature type="coiled-coil region" evidence="11">
    <location>
        <begin position="379"/>
        <end position="441"/>
    </location>
</feature>
<dbReference type="EMBL" id="JAWJWF010000047">
    <property type="protein sequence ID" value="KAK6622170.1"/>
    <property type="molecule type" value="Genomic_DNA"/>
</dbReference>
<feature type="binding site" evidence="9">
    <location>
        <begin position="94"/>
        <end position="101"/>
    </location>
    <ligand>
        <name>ATP</name>
        <dbReference type="ChEBI" id="CHEBI:30616"/>
    </ligand>
</feature>
<dbReference type="PROSITE" id="PS50067">
    <property type="entry name" value="KINESIN_MOTOR_2"/>
    <property type="match status" value="1"/>
</dbReference>
<name>A0ABR1ALK6_POLSC</name>
<evidence type="ECO:0000256" key="9">
    <source>
        <dbReference type="PROSITE-ProRule" id="PRU00283"/>
    </source>
</evidence>
<dbReference type="SMART" id="SM00129">
    <property type="entry name" value="KISc"/>
    <property type="match status" value="1"/>
</dbReference>
<feature type="coiled-coil region" evidence="11">
    <location>
        <begin position="471"/>
        <end position="550"/>
    </location>
</feature>
<keyword evidence="3 10" id="KW-0493">Microtubule</keyword>
<dbReference type="InterPro" id="IPR001752">
    <property type="entry name" value="Kinesin_motor_dom"/>
</dbReference>
<feature type="domain" description="Kinesin motor" evidence="12">
    <location>
        <begin position="8"/>
        <end position="338"/>
    </location>
</feature>
<keyword evidence="5 9" id="KW-0067">ATP-binding</keyword>
<dbReference type="PROSITE" id="PS00411">
    <property type="entry name" value="KINESIN_MOTOR_1"/>
    <property type="match status" value="1"/>
</dbReference>
<dbReference type="PANTHER" id="PTHR47969">
    <property type="entry name" value="CHROMOSOME-ASSOCIATED KINESIN KIF4A-RELATED"/>
    <property type="match status" value="1"/>
</dbReference>
<comment type="similarity">
    <text evidence="9 10">Belongs to the TRAFAC class myosin-kinesin ATPase superfamily. Kinesin family.</text>
</comment>
<evidence type="ECO:0000256" key="6">
    <source>
        <dbReference type="ARBA" id="ARBA00023054"/>
    </source>
</evidence>
<keyword evidence="8" id="KW-0206">Cytoskeleton</keyword>
<dbReference type="PRINTS" id="PR00380">
    <property type="entry name" value="KINESINHEAVY"/>
</dbReference>
<protein>
    <recommendedName>
        <fullName evidence="10">Kinesin-like protein</fullName>
    </recommendedName>
</protein>
<evidence type="ECO:0000313" key="13">
    <source>
        <dbReference type="EMBL" id="KAK6622170.1"/>
    </source>
</evidence>
<dbReference type="Proteomes" id="UP001359485">
    <property type="component" value="Unassembled WGS sequence"/>
</dbReference>
<evidence type="ECO:0000256" key="7">
    <source>
        <dbReference type="ARBA" id="ARBA00023175"/>
    </source>
</evidence>
<reference evidence="13 14" key="1">
    <citation type="submission" date="2023-09" db="EMBL/GenBank/DDBJ databases">
        <title>Genomes of two closely related lineages of the louse Polyplax serrata with different host specificities.</title>
        <authorList>
            <person name="Martinu J."/>
            <person name="Tarabai H."/>
            <person name="Stefka J."/>
            <person name="Hypsa V."/>
        </authorList>
    </citation>
    <scope>NUCLEOTIDE SEQUENCE [LARGE SCALE GENOMIC DNA]</scope>
    <source>
        <strain evidence="13">98ZLc_SE</strain>
    </source>
</reference>
<evidence type="ECO:0000256" key="10">
    <source>
        <dbReference type="RuleBase" id="RU000394"/>
    </source>
</evidence>
<dbReference type="PANTHER" id="PTHR47969:SF21">
    <property type="entry name" value="KINESIN-LIKE PROTEIN"/>
    <property type="match status" value="1"/>
</dbReference>
<keyword evidence="4 9" id="KW-0547">Nucleotide-binding</keyword>
<dbReference type="SUPFAM" id="SSF52540">
    <property type="entry name" value="P-loop containing nucleoside triphosphate hydrolases"/>
    <property type="match status" value="1"/>
</dbReference>
<keyword evidence="2" id="KW-0963">Cytoplasm</keyword>
<comment type="subcellular location">
    <subcellularLocation>
        <location evidence="1">Cytoplasm</location>
        <location evidence="1">Cytoskeleton</location>
    </subcellularLocation>
</comment>
<proteinExistence type="inferred from homology"/>
<evidence type="ECO:0000256" key="8">
    <source>
        <dbReference type="ARBA" id="ARBA00023212"/>
    </source>
</evidence>
<dbReference type="Gene3D" id="3.40.850.10">
    <property type="entry name" value="Kinesin motor domain"/>
    <property type="match status" value="1"/>
</dbReference>
<evidence type="ECO:0000256" key="5">
    <source>
        <dbReference type="ARBA" id="ARBA00022840"/>
    </source>
</evidence>
<dbReference type="InterPro" id="IPR036961">
    <property type="entry name" value="Kinesin_motor_dom_sf"/>
</dbReference>
<comment type="caution">
    <text evidence="13">The sequence shown here is derived from an EMBL/GenBank/DDBJ whole genome shotgun (WGS) entry which is preliminary data.</text>
</comment>
<evidence type="ECO:0000256" key="2">
    <source>
        <dbReference type="ARBA" id="ARBA00022490"/>
    </source>
</evidence>
<organism evidence="13 14">
    <name type="scientific">Polyplax serrata</name>
    <name type="common">Common mouse louse</name>
    <dbReference type="NCBI Taxonomy" id="468196"/>
    <lineage>
        <taxon>Eukaryota</taxon>
        <taxon>Metazoa</taxon>
        <taxon>Ecdysozoa</taxon>
        <taxon>Arthropoda</taxon>
        <taxon>Hexapoda</taxon>
        <taxon>Insecta</taxon>
        <taxon>Pterygota</taxon>
        <taxon>Neoptera</taxon>
        <taxon>Paraneoptera</taxon>
        <taxon>Psocodea</taxon>
        <taxon>Troctomorpha</taxon>
        <taxon>Phthiraptera</taxon>
        <taxon>Anoplura</taxon>
        <taxon>Polyplacidae</taxon>
        <taxon>Polyplax</taxon>
    </lineage>
</organism>
<evidence type="ECO:0000256" key="11">
    <source>
        <dbReference type="SAM" id="Coils"/>
    </source>
</evidence>
<keyword evidence="6 11" id="KW-0175">Coiled coil</keyword>